<dbReference type="RefSeq" id="WP_057805215.1">
    <property type="nucleotide sequence ID" value="NZ_BJYP01000010.1"/>
</dbReference>
<dbReference type="InterPro" id="IPR009057">
    <property type="entry name" value="Homeodomain-like_sf"/>
</dbReference>
<dbReference type="PANTHER" id="PTHR43479">
    <property type="entry name" value="ACREF/ENVCD OPERON REPRESSOR-RELATED"/>
    <property type="match status" value="1"/>
</dbReference>
<feature type="domain" description="HTH tetR-type" evidence="3">
    <location>
        <begin position="7"/>
        <end position="67"/>
    </location>
</feature>
<keyword evidence="7" id="KW-1185">Reference proteome</keyword>
<dbReference type="EMBL" id="FOGK01000004">
    <property type="protein sequence ID" value="SER31049.1"/>
    <property type="molecule type" value="Genomic_DNA"/>
</dbReference>
<dbReference type="InterPro" id="IPR050624">
    <property type="entry name" value="HTH-type_Tx_Regulator"/>
</dbReference>
<proteinExistence type="predicted"/>
<accession>A0A0R2K108</accession>
<dbReference type="GO" id="GO:0003677">
    <property type="term" value="F:DNA binding"/>
    <property type="evidence" value="ECO:0007669"/>
    <property type="project" value="UniProtKB-UniRule"/>
</dbReference>
<dbReference type="STRING" id="319653.SAMN04487973_10496"/>
<evidence type="ECO:0000256" key="2">
    <source>
        <dbReference type="PROSITE-ProRule" id="PRU00335"/>
    </source>
</evidence>
<evidence type="ECO:0000256" key="1">
    <source>
        <dbReference type="ARBA" id="ARBA00023125"/>
    </source>
</evidence>
<reference evidence="5 7" key="2">
    <citation type="submission" date="2016-10" db="EMBL/GenBank/DDBJ databases">
        <authorList>
            <person name="Varghese N."/>
            <person name="Submissions S."/>
        </authorList>
    </citation>
    <scope>NUCLEOTIDE SEQUENCE [LARGE SCALE GENOMIC DNA]</scope>
    <source>
        <strain evidence="5 7">CGMCC 1.3889</strain>
    </source>
</reference>
<keyword evidence="1 2" id="KW-0238">DNA-binding</keyword>
<protein>
    <submittedName>
        <fullName evidence="5">Transcriptional regulator, TetR family</fullName>
    </submittedName>
</protein>
<feature type="DNA-binding region" description="H-T-H motif" evidence="2">
    <location>
        <begin position="30"/>
        <end position="49"/>
    </location>
</feature>
<dbReference type="EMBL" id="JQBY01000003">
    <property type="protein sequence ID" value="KRN83246.1"/>
    <property type="molecule type" value="Genomic_DNA"/>
</dbReference>
<organism evidence="4 6">
    <name type="scientific">Pediococcus ethanolidurans</name>
    <dbReference type="NCBI Taxonomy" id="319653"/>
    <lineage>
        <taxon>Bacteria</taxon>
        <taxon>Bacillati</taxon>
        <taxon>Bacillota</taxon>
        <taxon>Bacilli</taxon>
        <taxon>Lactobacillales</taxon>
        <taxon>Lactobacillaceae</taxon>
        <taxon>Pediococcus</taxon>
    </lineage>
</organism>
<evidence type="ECO:0000313" key="4">
    <source>
        <dbReference type="EMBL" id="KRN83246.1"/>
    </source>
</evidence>
<dbReference type="Gene3D" id="1.10.357.10">
    <property type="entry name" value="Tetracycline Repressor, domain 2"/>
    <property type="match status" value="1"/>
</dbReference>
<name>A0A0R2K108_9LACO</name>
<sequence>MVEKRKFKTERDIQTTFLNLLQQEPFYKITVAEICEKSLTGRSTFYNHYVDKYDLLEKMVTEYTQMFQGLIHERISQLMSDQGSKVLLDVYQQLVAHKHAILTLFAVHEKEGDLQASFETVLRKEWTNYLATVDQQFSVPRDFMIFLGTDVVMSFIRWSLTNELDENIAVFVDRFRKSMFE</sequence>
<dbReference type="InterPro" id="IPR001647">
    <property type="entry name" value="HTH_TetR"/>
</dbReference>
<dbReference type="SUPFAM" id="SSF46689">
    <property type="entry name" value="Homeodomain-like"/>
    <property type="match status" value="1"/>
</dbReference>
<gene>
    <name evidence="4" type="ORF">IV87_GL001278</name>
    <name evidence="5" type="ORF">SAMN04487973_10496</name>
</gene>
<dbReference type="PROSITE" id="PS50977">
    <property type="entry name" value="HTH_TETR_2"/>
    <property type="match status" value="1"/>
</dbReference>
<reference evidence="4 6" key="1">
    <citation type="journal article" date="2015" name="Genome Announc.">
        <title>Expanding the biotechnology potential of lactobacilli through comparative genomics of 213 strains and associated genera.</title>
        <authorList>
            <person name="Sun Z."/>
            <person name="Harris H.M."/>
            <person name="McCann A."/>
            <person name="Guo C."/>
            <person name="Argimon S."/>
            <person name="Zhang W."/>
            <person name="Yang X."/>
            <person name="Jeffery I.B."/>
            <person name="Cooney J.C."/>
            <person name="Kagawa T.F."/>
            <person name="Liu W."/>
            <person name="Song Y."/>
            <person name="Salvetti E."/>
            <person name="Wrobel A."/>
            <person name="Rasinkangas P."/>
            <person name="Parkhill J."/>
            <person name="Rea M.C."/>
            <person name="O'Sullivan O."/>
            <person name="Ritari J."/>
            <person name="Douillard F.P."/>
            <person name="Paul Ross R."/>
            <person name="Yang R."/>
            <person name="Briner A.E."/>
            <person name="Felis G.E."/>
            <person name="de Vos W.M."/>
            <person name="Barrangou R."/>
            <person name="Klaenhammer T.R."/>
            <person name="Caufield P.W."/>
            <person name="Cui Y."/>
            <person name="Zhang H."/>
            <person name="O'Toole P.W."/>
        </authorList>
    </citation>
    <scope>NUCLEOTIDE SEQUENCE [LARGE SCALE GENOMIC DNA]</scope>
    <source>
        <strain evidence="4 6">DSM 22301</strain>
    </source>
</reference>
<evidence type="ECO:0000313" key="5">
    <source>
        <dbReference type="EMBL" id="SER31049.1"/>
    </source>
</evidence>
<evidence type="ECO:0000313" key="6">
    <source>
        <dbReference type="Proteomes" id="UP000051749"/>
    </source>
</evidence>
<dbReference type="Proteomes" id="UP000182818">
    <property type="component" value="Unassembled WGS sequence"/>
</dbReference>
<dbReference type="Proteomes" id="UP000051749">
    <property type="component" value="Unassembled WGS sequence"/>
</dbReference>
<comment type="caution">
    <text evidence="4">The sequence shown here is derived from an EMBL/GenBank/DDBJ whole genome shotgun (WGS) entry which is preliminary data.</text>
</comment>
<dbReference type="GeneID" id="76042861"/>
<evidence type="ECO:0000259" key="3">
    <source>
        <dbReference type="PROSITE" id="PS50977"/>
    </source>
</evidence>
<dbReference type="OrthoDB" id="9810250at2"/>
<evidence type="ECO:0000313" key="7">
    <source>
        <dbReference type="Proteomes" id="UP000182818"/>
    </source>
</evidence>
<dbReference type="AlphaFoldDB" id="A0A0R2K108"/>
<dbReference type="PANTHER" id="PTHR43479:SF7">
    <property type="entry name" value="TETR-FAMILY TRANSCRIPTIONAL REGULATOR"/>
    <property type="match status" value="1"/>
</dbReference>
<dbReference type="PATRIC" id="fig|319653.3.peg.1295"/>